<protein>
    <recommendedName>
        <fullName evidence="3">Peptidase aspartic putative domain-containing protein</fullName>
    </recommendedName>
</protein>
<sequence>MLLGPDVYGNILRDGFYKCPSVSLLAQETIFGWILSGRNNKHNHTVDVISMHVPADDMLKAFWEMESDPQIEAKIVSEEEERLPRGVMKLGGILLDYILGISHLV</sequence>
<name>A0A8S1BAF1_ARCPL</name>
<dbReference type="EMBL" id="CADEBC010000637">
    <property type="protein sequence ID" value="CAB3259694.1"/>
    <property type="molecule type" value="Genomic_DNA"/>
</dbReference>
<reference evidence="1 2" key="1">
    <citation type="submission" date="2020-04" db="EMBL/GenBank/DDBJ databases">
        <authorList>
            <person name="Wallbank WR R."/>
            <person name="Pardo Diaz C."/>
            <person name="Kozak K."/>
            <person name="Martin S."/>
            <person name="Jiggins C."/>
            <person name="Moest M."/>
            <person name="Warren A I."/>
            <person name="Byers J.R.P. K."/>
            <person name="Montejo-Kovacevich G."/>
            <person name="Yen C E."/>
        </authorList>
    </citation>
    <scope>NUCLEOTIDE SEQUENCE [LARGE SCALE GENOMIC DNA]</scope>
</reference>
<keyword evidence="2" id="KW-1185">Reference proteome</keyword>
<comment type="caution">
    <text evidence="1">The sequence shown here is derived from an EMBL/GenBank/DDBJ whole genome shotgun (WGS) entry which is preliminary data.</text>
</comment>
<dbReference type="Proteomes" id="UP000494106">
    <property type="component" value="Unassembled WGS sequence"/>
</dbReference>
<dbReference type="AlphaFoldDB" id="A0A8S1BAF1"/>
<dbReference type="OrthoDB" id="8065733at2759"/>
<evidence type="ECO:0000313" key="1">
    <source>
        <dbReference type="EMBL" id="CAB3259694.1"/>
    </source>
</evidence>
<proteinExistence type="predicted"/>
<gene>
    <name evidence="1" type="ORF">APLA_LOCUS17133</name>
</gene>
<organism evidence="1 2">
    <name type="scientific">Arctia plantaginis</name>
    <name type="common">Wood tiger moth</name>
    <name type="synonym">Phalaena plantaginis</name>
    <dbReference type="NCBI Taxonomy" id="874455"/>
    <lineage>
        <taxon>Eukaryota</taxon>
        <taxon>Metazoa</taxon>
        <taxon>Ecdysozoa</taxon>
        <taxon>Arthropoda</taxon>
        <taxon>Hexapoda</taxon>
        <taxon>Insecta</taxon>
        <taxon>Pterygota</taxon>
        <taxon>Neoptera</taxon>
        <taxon>Endopterygota</taxon>
        <taxon>Lepidoptera</taxon>
        <taxon>Glossata</taxon>
        <taxon>Ditrysia</taxon>
        <taxon>Noctuoidea</taxon>
        <taxon>Erebidae</taxon>
        <taxon>Arctiinae</taxon>
        <taxon>Arctia</taxon>
    </lineage>
</organism>
<accession>A0A8S1BAF1</accession>
<evidence type="ECO:0000313" key="2">
    <source>
        <dbReference type="Proteomes" id="UP000494106"/>
    </source>
</evidence>
<evidence type="ECO:0008006" key="3">
    <source>
        <dbReference type="Google" id="ProtNLM"/>
    </source>
</evidence>